<dbReference type="Proteomes" id="UP000008068">
    <property type="component" value="Unassembled WGS sequence"/>
</dbReference>
<name>G0NCI5_CAEBE</name>
<dbReference type="eggNOG" id="KOG3119">
    <property type="taxonomic scope" value="Eukaryota"/>
</dbReference>
<evidence type="ECO:0000313" key="3">
    <source>
        <dbReference type="Proteomes" id="UP000008068"/>
    </source>
</evidence>
<dbReference type="OrthoDB" id="6022300at2759"/>
<sequence>MDIHRTLSALFSNQGAVPPSLLGSLGFPFNDGNSLLSGALAAAAAAAVQGKKLDTPLGIVPFDSAGLPGMLTPTKKIKMEEDIMCSSPVSPAPNDHHLGRRRVRYPRKRSGFLVSLPSSSSQIAFSGFVFSISFLRFLWFFFWMCFRIRNKLFF</sequence>
<feature type="transmembrane region" description="Helical" evidence="1">
    <location>
        <begin position="123"/>
        <end position="146"/>
    </location>
</feature>
<keyword evidence="3" id="KW-1185">Reference proteome</keyword>
<evidence type="ECO:0000256" key="1">
    <source>
        <dbReference type="SAM" id="Phobius"/>
    </source>
</evidence>
<proteinExistence type="predicted"/>
<dbReference type="InParanoid" id="G0NCI5"/>
<dbReference type="STRING" id="135651.G0NCI5"/>
<keyword evidence="1" id="KW-0472">Membrane</keyword>
<keyword evidence="1" id="KW-0812">Transmembrane</keyword>
<dbReference type="AlphaFoldDB" id="G0NCI5"/>
<organism evidence="3">
    <name type="scientific">Caenorhabditis brenneri</name>
    <name type="common">Nematode worm</name>
    <dbReference type="NCBI Taxonomy" id="135651"/>
    <lineage>
        <taxon>Eukaryota</taxon>
        <taxon>Metazoa</taxon>
        <taxon>Ecdysozoa</taxon>
        <taxon>Nematoda</taxon>
        <taxon>Chromadorea</taxon>
        <taxon>Rhabditida</taxon>
        <taxon>Rhabditina</taxon>
        <taxon>Rhabditomorpha</taxon>
        <taxon>Rhabditoidea</taxon>
        <taxon>Rhabditidae</taxon>
        <taxon>Peloderinae</taxon>
        <taxon>Caenorhabditis</taxon>
    </lineage>
</organism>
<dbReference type="HOGENOM" id="CLU_1705806_0_0_1"/>
<dbReference type="EMBL" id="GL379862">
    <property type="protein sequence ID" value="EGT57505.1"/>
    <property type="molecule type" value="Genomic_DNA"/>
</dbReference>
<keyword evidence="1" id="KW-1133">Transmembrane helix</keyword>
<evidence type="ECO:0000313" key="2">
    <source>
        <dbReference type="EMBL" id="EGT57505.1"/>
    </source>
</evidence>
<reference evidence="3" key="1">
    <citation type="submission" date="2011-07" db="EMBL/GenBank/DDBJ databases">
        <authorList>
            <consortium name="Caenorhabditis brenneri Sequencing and Analysis Consortium"/>
            <person name="Wilson R.K."/>
        </authorList>
    </citation>
    <scope>NUCLEOTIDE SEQUENCE [LARGE SCALE GENOMIC DNA]</scope>
    <source>
        <strain evidence="3">PB2801</strain>
    </source>
</reference>
<gene>
    <name evidence="2" type="ORF">CAEBREN_20631</name>
</gene>
<accession>G0NCI5</accession>
<protein>
    <submittedName>
        <fullName evidence="2">Uncharacterized protein</fullName>
    </submittedName>
</protein>